<dbReference type="EMBL" id="DVMX01000035">
    <property type="protein sequence ID" value="HIU41327.1"/>
    <property type="molecule type" value="Genomic_DNA"/>
</dbReference>
<dbReference type="AlphaFoldDB" id="A0A9D1IQ33"/>
<evidence type="ECO:0000313" key="2">
    <source>
        <dbReference type="Proteomes" id="UP000824082"/>
    </source>
</evidence>
<dbReference type="Pfam" id="PF06935">
    <property type="entry name" value="DUF1284"/>
    <property type="match status" value="1"/>
</dbReference>
<comment type="caution">
    <text evidence="1">The sequence shown here is derived from an EMBL/GenBank/DDBJ whole genome shotgun (WGS) entry which is preliminary data.</text>
</comment>
<reference evidence="1" key="2">
    <citation type="journal article" date="2021" name="PeerJ">
        <title>Extensive microbial diversity within the chicken gut microbiome revealed by metagenomics and culture.</title>
        <authorList>
            <person name="Gilroy R."/>
            <person name="Ravi A."/>
            <person name="Getino M."/>
            <person name="Pursley I."/>
            <person name="Horton D.L."/>
            <person name="Alikhan N.F."/>
            <person name="Baker D."/>
            <person name="Gharbi K."/>
            <person name="Hall N."/>
            <person name="Watson M."/>
            <person name="Adriaenssens E.M."/>
            <person name="Foster-Nyarko E."/>
            <person name="Jarju S."/>
            <person name="Secka A."/>
            <person name="Antonio M."/>
            <person name="Oren A."/>
            <person name="Chaudhuri R.R."/>
            <person name="La Ragione R."/>
            <person name="Hildebrand F."/>
            <person name="Pallen M.J."/>
        </authorList>
    </citation>
    <scope>NUCLEOTIDE SEQUENCE</scope>
    <source>
        <strain evidence="1">4509</strain>
    </source>
</reference>
<proteinExistence type="predicted"/>
<accession>A0A9D1IQ33</accession>
<sequence>MIRLRPHHALCLQTYVGKGYSNAFSENMTKISQALNQRPTQMVHFTLGADEICAACPHLQNGVCSKENSCAQLDRLAWEAMALGCGEVLSWEEATQLVRQNLLETGKYHALCDGCTWEAVCTTQRQTGQDCHF</sequence>
<dbReference type="InterPro" id="IPR009702">
    <property type="entry name" value="DUF1284"/>
</dbReference>
<reference evidence="1" key="1">
    <citation type="submission" date="2020-10" db="EMBL/GenBank/DDBJ databases">
        <authorList>
            <person name="Gilroy R."/>
        </authorList>
    </citation>
    <scope>NUCLEOTIDE SEQUENCE</scope>
    <source>
        <strain evidence="1">4509</strain>
    </source>
</reference>
<evidence type="ECO:0000313" key="1">
    <source>
        <dbReference type="EMBL" id="HIU41327.1"/>
    </source>
</evidence>
<gene>
    <name evidence="1" type="ORF">IAD19_02100</name>
</gene>
<organism evidence="1 2">
    <name type="scientific">Candidatus Egerieicola faecale</name>
    <dbReference type="NCBI Taxonomy" id="2840774"/>
    <lineage>
        <taxon>Bacteria</taxon>
        <taxon>Bacillati</taxon>
        <taxon>Bacillota</taxon>
        <taxon>Clostridia</taxon>
        <taxon>Eubacteriales</taxon>
        <taxon>Oscillospiraceae</taxon>
        <taxon>Oscillospiraceae incertae sedis</taxon>
        <taxon>Candidatus Egerieicola</taxon>
    </lineage>
</organism>
<name>A0A9D1IQ33_9FIRM</name>
<protein>
    <submittedName>
        <fullName evidence="1">DUF1284 domain-containing protein</fullName>
    </submittedName>
</protein>
<dbReference type="Proteomes" id="UP000824082">
    <property type="component" value="Unassembled WGS sequence"/>
</dbReference>